<dbReference type="GO" id="GO:1902201">
    <property type="term" value="P:negative regulation of bacterial-type flagellum-dependent cell motility"/>
    <property type="evidence" value="ECO:0007669"/>
    <property type="project" value="TreeGrafter"/>
</dbReference>
<dbReference type="GO" id="GO:0043709">
    <property type="term" value="P:cell adhesion involved in single-species biofilm formation"/>
    <property type="evidence" value="ECO:0007669"/>
    <property type="project" value="TreeGrafter"/>
</dbReference>
<feature type="domain" description="GGDEF" evidence="1">
    <location>
        <begin position="150"/>
        <end position="288"/>
    </location>
</feature>
<dbReference type="InterPro" id="IPR050469">
    <property type="entry name" value="Diguanylate_Cyclase"/>
</dbReference>
<evidence type="ECO:0000259" key="1">
    <source>
        <dbReference type="PROSITE" id="PS50887"/>
    </source>
</evidence>
<sequence length="293" mass="33985">MMNIVFYGQNGGSEYCNLVSNTNDEFMVRELDFSEVKNYKSVNPAVVVMDAPIDEIRNVCAVTKFETSLLIIVDEIPEDLTVRADVFDFIERPVNPKELNVRVEALAKGAKYRINLKRQSVTDELTGLYNRKYLHHRLEAEMSRAKRYGTQLSCLLIDIDFFKTVNDMYGYDWGDVLLKKIAQMLEALVRKEDILTRYGDEEFILILPNTSEDNAYIFAERFRRDIEKMEFIPANEEERHPITISGGISSYPFLENVDENVNTIIRYAEHALYAAKKHGKNQIVEFSKMNLDY</sequence>
<organism evidence="2 3">
    <name type="scientific">Candidatus Galligastranaerophilus intestinavium</name>
    <dbReference type="NCBI Taxonomy" id="2840836"/>
    <lineage>
        <taxon>Bacteria</taxon>
        <taxon>Candidatus Galligastranaerophilus</taxon>
    </lineage>
</organism>
<dbReference type="PANTHER" id="PTHR45138">
    <property type="entry name" value="REGULATORY COMPONENTS OF SENSORY TRANSDUCTION SYSTEM"/>
    <property type="match status" value="1"/>
</dbReference>
<dbReference type="EMBL" id="DVJQ01000010">
    <property type="protein sequence ID" value="HIS73619.1"/>
    <property type="molecule type" value="Genomic_DNA"/>
</dbReference>
<dbReference type="Gene3D" id="3.30.70.270">
    <property type="match status" value="1"/>
</dbReference>
<dbReference type="NCBIfam" id="TIGR00254">
    <property type="entry name" value="GGDEF"/>
    <property type="match status" value="1"/>
</dbReference>
<dbReference type="InterPro" id="IPR029787">
    <property type="entry name" value="Nucleotide_cyclase"/>
</dbReference>
<dbReference type="SMART" id="SM00267">
    <property type="entry name" value="GGDEF"/>
    <property type="match status" value="1"/>
</dbReference>
<dbReference type="Proteomes" id="UP000886865">
    <property type="component" value="Unassembled WGS sequence"/>
</dbReference>
<dbReference type="AlphaFoldDB" id="A0A9D1FHK0"/>
<evidence type="ECO:0000313" key="3">
    <source>
        <dbReference type="Proteomes" id="UP000886865"/>
    </source>
</evidence>
<accession>A0A9D1FHK0</accession>
<dbReference type="InterPro" id="IPR043128">
    <property type="entry name" value="Rev_trsase/Diguanyl_cyclase"/>
</dbReference>
<protein>
    <submittedName>
        <fullName evidence="2">GGDEF domain-containing protein</fullName>
    </submittedName>
</protein>
<dbReference type="InterPro" id="IPR000160">
    <property type="entry name" value="GGDEF_dom"/>
</dbReference>
<dbReference type="PANTHER" id="PTHR45138:SF9">
    <property type="entry name" value="DIGUANYLATE CYCLASE DGCM-RELATED"/>
    <property type="match status" value="1"/>
</dbReference>
<dbReference type="CDD" id="cd01949">
    <property type="entry name" value="GGDEF"/>
    <property type="match status" value="1"/>
</dbReference>
<evidence type="ECO:0000313" key="2">
    <source>
        <dbReference type="EMBL" id="HIS73619.1"/>
    </source>
</evidence>
<gene>
    <name evidence="2" type="ORF">IAA86_01200</name>
</gene>
<dbReference type="FunFam" id="3.30.70.270:FF:000001">
    <property type="entry name" value="Diguanylate cyclase domain protein"/>
    <property type="match status" value="1"/>
</dbReference>
<dbReference type="Pfam" id="PF00990">
    <property type="entry name" value="GGDEF"/>
    <property type="match status" value="1"/>
</dbReference>
<name>A0A9D1FHK0_9BACT</name>
<dbReference type="GO" id="GO:0052621">
    <property type="term" value="F:diguanylate cyclase activity"/>
    <property type="evidence" value="ECO:0007669"/>
    <property type="project" value="TreeGrafter"/>
</dbReference>
<reference evidence="2" key="1">
    <citation type="submission" date="2020-10" db="EMBL/GenBank/DDBJ databases">
        <authorList>
            <person name="Gilroy R."/>
        </authorList>
    </citation>
    <scope>NUCLEOTIDE SEQUENCE</scope>
    <source>
        <strain evidence="2">CHK152-2871</strain>
    </source>
</reference>
<dbReference type="GO" id="GO:0005886">
    <property type="term" value="C:plasma membrane"/>
    <property type="evidence" value="ECO:0007669"/>
    <property type="project" value="TreeGrafter"/>
</dbReference>
<dbReference type="PROSITE" id="PS50887">
    <property type="entry name" value="GGDEF"/>
    <property type="match status" value="1"/>
</dbReference>
<proteinExistence type="predicted"/>
<dbReference type="SUPFAM" id="SSF55073">
    <property type="entry name" value="Nucleotide cyclase"/>
    <property type="match status" value="1"/>
</dbReference>
<comment type="caution">
    <text evidence="2">The sequence shown here is derived from an EMBL/GenBank/DDBJ whole genome shotgun (WGS) entry which is preliminary data.</text>
</comment>
<reference evidence="2" key="2">
    <citation type="journal article" date="2021" name="PeerJ">
        <title>Extensive microbial diversity within the chicken gut microbiome revealed by metagenomics and culture.</title>
        <authorList>
            <person name="Gilroy R."/>
            <person name="Ravi A."/>
            <person name="Getino M."/>
            <person name="Pursley I."/>
            <person name="Horton D.L."/>
            <person name="Alikhan N.F."/>
            <person name="Baker D."/>
            <person name="Gharbi K."/>
            <person name="Hall N."/>
            <person name="Watson M."/>
            <person name="Adriaenssens E.M."/>
            <person name="Foster-Nyarko E."/>
            <person name="Jarju S."/>
            <person name="Secka A."/>
            <person name="Antonio M."/>
            <person name="Oren A."/>
            <person name="Chaudhuri R.R."/>
            <person name="La Ragione R."/>
            <person name="Hildebrand F."/>
            <person name="Pallen M.J."/>
        </authorList>
    </citation>
    <scope>NUCLEOTIDE SEQUENCE</scope>
    <source>
        <strain evidence="2">CHK152-2871</strain>
    </source>
</reference>